<dbReference type="PROSITE" id="PS50035">
    <property type="entry name" value="PLD"/>
    <property type="match status" value="1"/>
</dbReference>
<dbReference type="EMBL" id="CP093442">
    <property type="protein sequence ID" value="UOF02641.1"/>
    <property type="molecule type" value="Genomic_DNA"/>
</dbReference>
<gene>
    <name evidence="3" type="ORF">MNR06_06720</name>
</gene>
<keyword evidence="4" id="KW-1185">Reference proteome</keyword>
<dbReference type="PANTHER" id="PTHR21248">
    <property type="entry name" value="CARDIOLIPIN SYNTHASE"/>
    <property type="match status" value="1"/>
</dbReference>
<sequence>MKNFRYLLVFSALVLSACHSLDRKPAALFHMPSSLEKLYENELALLESQEKLRLAQKSLSQSEDEWAQNVADLKKKKFQLEAQAMGLTVQSAHGDAPKTFETLMLRRWGVKNEAYTLTDLGYYEKSAKMPFFSMSNHNAENYELLLRHEVFYKQSGGVPTRTEETPEAQKYLEAILKCDGSFSLKSGIFKFDHYKSQDVAKFHWYDGNLNGQKVRFRPSAEVRNCQLTFKNPWGDTRKEYAIQFKTEKEKLGFLETLAKNYEACVLPSTHGLKKTQSFFLNSGYTYMNCPLEAEKVTTLEQAEDGLQAKAEMLLGQKLPAKFLADKNPYAPLDFSKAPKLDGIFVSYLVFRSDFYGNTLARLMKYHADRGTQVRLLISDVISLDKDKALFEKLMAENGNIKALLYRYDNDSKSGGKFHELHRTNHVKIFLTLSSSDPKANKVVLGGRNIHDGFLLRTVPNHSKYPSLINYPKEEAFVHWRDFEFTVESKEFTEKVASQFYTLWMQDTDSFHVRPTTVQLSSPNKLSSKYFESANEKPLVRHYLSIPYKDNQILEDFYADLIDSAQKKVLISTPYFRPLKKVGDALQRAADRGVQVTLLTRLDLKGDTADLILGAVNKDGVNKFKDTFKVYEYTEPKIILHSKLIMIDDELSFLGSVNLNKRSFIHDMENGALIYSPALAKKMESIYKVYLQQSRPITEKQKVWLWQKLVIGIFDSEF</sequence>
<dbReference type="Pfam" id="PF13091">
    <property type="entry name" value="PLDc_2"/>
    <property type="match status" value="1"/>
</dbReference>
<dbReference type="Proteomes" id="UP000830116">
    <property type="component" value="Chromosome"/>
</dbReference>
<dbReference type="SMART" id="SM00155">
    <property type="entry name" value="PLDc"/>
    <property type="match status" value="1"/>
</dbReference>
<evidence type="ECO:0000313" key="4">
    <source>
        <dbReference type="Proteomes" id="UP000830116"/>
    </source>
</evidence>
<protein>
    <submittedName>
        <fullName evidence="3">Phosphatidylserine/phosphatidylglycerophosphate/ cardiolipin synthase family protein</fullName>
    </submittedName>
</protein>
<dbReference type="RefSeq" id="WP_243540370.1">
    <property type="nucleotide sequence ID" value="NZ_CP093442.1"/>
</dbReference>
<dbReference type="PANTHER" id="PTHR21248:SF12">
    <property type="entry name" value="CARDIOLIPIN SYNTHASE C"/>
    <property type="match status" value="1"/>
</dbReference>
<dbReference type="SUPFAM" id="SSF56024">
    <property type="entry name" value="Phospholipase D/nuclease"/>
    <property type="match status" value="2"/>
</dbReference>
<dbReference type="PROSITE" id="PS51257">
    <property type="entry name" value="PROKAR_LIPOPROTEIN"/>
    <property type="match status" value="1"/>
</dbReference>
<feature type="domain" description="PLD phosphodiesterase" evidence="2">
    <location>
        <begin position="635"/>
        <end position="662"/>
    </location>
</feature>
<name>A0ABY4CG40_9BACT</name>
<keyword evidence="1" id="KW-0175">Coiled coil</keyword>
<feature type="coiled-coil region" evidence="1">
    <location>
        <begin position="45"/>
        <end position="83"/>
    </location>
</feature>
<dbReference type="InterPro" id="IPR001736">
    <property type="entry name" value="PLipase_D/transphosphatidylase"/>
</dbReference>
<dbReference type="Gene3D" id="3.30.870.10">
    <property type="entry name" value="Endonuclease Chain A"/>
    <property type="match status" value="3"/>
</dbReference>
<evidence type="ECO:0000256" key="1">
    <source>
        <dbReference type="SAM" id="Coils"/>
    </source>
</evidence>
<proteinExistence type="predicted"/>
<organism evidence="3 4">
    <name type="scientific">Bdellovibrio reynosensis</name>
    <dbReference type="NCBI Taxonomy" id="2835041"/>
    <lineage>
        <taxon>Bacteria</taxon>
        <taxon>Pseudomonadati</taxon>
        <taxon>Bdellovibrionota</taxon>
        <taxon>Bdellovibrionia</taxon>
        <taxon>Bdellovibrionales</taxon>
        <taxon>Pseudobdellovibrionaceae</taxon>
        <taxon>Bdellovibrio</taxon>
    </lineage>
</organism>
<dbReference type="InterPro" id="IPR025202">
    <property type="entry name" value="PLD-like_dom"/>
</dbReference>
<evidence type="ECO:0000313" key="3">
    <source>
        <dbReference type="EMBL" id="UOF02641.1"/>
    </source>
</evidence>
<accession>A0ABY4CG40</accession>
<reference evidence="3" key="1">
    <citation type="submission" date="2022-03" db="EMBL/GenBank/DDBJ databases">
        <title>Genome Identification and Characterization of new species Bdellovibrio reynosense LBG001 sp. nov. from a Mexico soil sample.</title>
        <authorList>
            <person name="Camilli A."/>
            <person name="Ajao Y."/>
            <person name="Guo X."/>
        </authorList>
    </citation>
    <scope>NUCLEOTIDE SEQUENCE</scope>
    <source>
        <strain evidence="3">LBG001</strain>
    </source>
</reference>
<evidence type="ECO:0000259" key="2">
    <source>
        <dbReference type="PROSITE" id="PS50035"/>
    </source>
</evidence>